<dbReference type="GO" id="GO:0006310">
    <property type="term" value="P:DNA recombination"/>
    <property type="evidence" value="ECO:0007669"/>
    <property type="project" value="UniProtKB-UniRule"/>
</dbReference>
<dbReference type="EMBL" id="KV784360">
    <property type="protein sequence ID" value="OEU14698.1"/>
    <property type="molecule type" value="Genomic_DNA"/>
</dbReference>
<evidence type="ECO:0000256" key="5">
    <source>
        <dbReference type="ARBA" id="ARBA00023204"/>
    </source>
</evidence>
<evidence type="ECO:0000313" key="11">
    <source>
        <dbReference type="Proteomes" id="UP000095751"/>
    </source>
</evidence>
<keyword evidence="3 7" id="KW-0227">DNA damage</keyword>
<keyword evidence="4 7" id="KW-0233">DNA recombination</keyword>
<keyword evidence="5 7" id="KW-0234">DNA repair</keyword>
<comment type="function">
    <text evidence="7">Component of the SMC5-SMC6 complex, that promotes sister chromatid alignment after DNA damage and facilitates double-stranded DNA breaks (DSBs) repair via homologous recombination between sister chromatids.</text>
</comment>
<dbReference type="GO" id="GO:0030915">
    <property type="term" value="C:Smc5-Smc6 complex"/>
    <property type="evidence" value="ECO:0007669"/>
    <property type="project" value="UniProtKB-UniRule"/>
</dbReference>
<dbReference type="GO" id="GO:0006281">
    <property type="term" value="P:DNA repair"/>
    <property type="evidence" value="ECO:0007669"/>
    <property type="project" value="UniProtKB-UniRule"/>
</dbReference>
<comment type="subcellular location">
    <subcellularLocation>
        <location evidence="1 7">Nucleus</location>
    </subcellularLocation>
</comment>
<dbReference type="KEGG" id="fcy:FRACYDRAFT_241253"/>
<evidence type="ECO:0000313" key="10">
    <source>
        <dbReference type="EMBL" id="OEU14698.1"/>
    </source>
</evidence>
<comment type="subunit">
    <text evidence="7">Component of the SMC5-SMC6 complex.</text>
</comment>
<evidence type="ECO:0000256" key="1">
    <source>
        <dbReference type="ARBA" id="ARBA00004123"/>
    </source>
</evidence>
<comment type="similarity">
    <text evidence="2 7">Belongs to the NSE4 family.</text>
</comment>
<evidence type="ECO:0000259" key="9">
    <source>
        <dbReference type="Pfam" id="PF08743"/>
    </source>
</evidence>
<name>A0A1E7F946_9STRA</name>
<dbReference type="Pfam" id="PF08743">
    <property type="entry name" value="Nse4_C"/>
    <property type="match status" value="1"/>
</dbReference>
<dbReference type="PANTHER" id="PTHR16140:SF0">
    <property type="entry name" value="NON-STRUCTURAL MAINTENANCE OF CHROMOSOMES ELEMENT 4"/>
    <property type="match status" value="1"/>
</dbReference>
<evidence type="ECO:0000256" key="3">
    <source>
        <dbReference type="ARBA" id="ARBA00022763"/>
    </source>
</evidence>
<keyword evidence="11" id="KW-1185">Reference proteome</keyword>
<feature type="domain" description="Non-structural maintenance of chromosome element 4 C-terminal" evidence="9">
    <location>
        <begin position="240"/>
        <end position="328"/>
    </location>
</feature>
<gene>
    <name evidence="10" type="ORF">FRACYDRAFT_241253</name>
</gene>
<dbReference type="GO" id="GO:0005634">
    <property type="term" value="C:nucleus"/>
    <property type="evidence" value="ECO:0007669"/>
    <property type="project" value="UniProtKB-SubCell"/>
</dbReference>
<dbReference type="PANTHER" id="PTHR16140">
    <property type="entry name" value="NON-STRUCTURAL MAINTENANCE OF CHROMOSOMES ELEMENT 4"/>
    <property type="match status" value="1"/>
</dbReference>
<evidence type="ECO:0000256" key="4">
    <source>
        <dbReference type="ARBA" id="ARBA00023172"/>
    </source>
</evidence>
<sequence length="345" mass="39593">MIRDKEESEFKVCEGYTEEERREIRKSQRKLRNEIPDLDVDEARNKNNQIFKKVAYIREAVLDSENVDEIAKKAASKVDQLIQVPRYDADRIVSKLIEACQVKKGNGNSFFNWHALGVQAGICFNAAPSNVSFLNGPLLDGKEELHVKQRAKRPRLQISEEEKNAKEERPEDIQGHTKRGADQLSAVEQNIIDVSTALEKKVNRRYIAHKKKLKEKYGSREKIPSKVAKKLKKHNGACAVELLFNPKSFTQTVENMFHYSFLVKKGTAQLDVREPKVVDEGLELDGGPIARYSTEDQMQSQPPPRQAIVSLTMKDWRDMIRAYDVKKSDVPHREGSIHEKRTSRK</sequence>
<evidence type="ECO:0000256" key="2">
    <source>
        <dbReference type="ARBA" id="ARBA00008997"/>
    </source>
</evidence>
<proteinExistence type="inferred from homology"/>
<accession>A0A1E7F946</accession>
<dbReference type="OrthoDB" id="361242at2759"/>
<dbReference type="InParanoid" id="A0A1E7F946"/>
<dbReference type="InterPro" id="IPR027786">
    <property type="entry name" value="Nse4/EID"/>
</dbReference>
<evidence type="ECO:0000256" key="8">
    <source>
        <dbReference type="SAM" id="MobiDB-lite"/>
    </source>
</evidence>
<feature type="region of interest" description="Disordered" evidence="8">
    <location>
        <begin position="150"/>
        <end position="180"/>
    </location>
</feature>
<dbReference type="InterPro" id="IPR014854">
    <property type="entry name" value="Nse4_C"/>
</dbReference>
<reference evidence="10 11" key="1">
    <citation type="submission" date="2016-09" db="EMBL/GenBank/DDBJ databases">
        <title>Extensive genetic diversity and differential bi-allelic expression allows diatom success in the polar Southern Ocean.</title>
        <authorList>
            <consortium name="DOE Joint Genome Institute"/>
            <person name="Mock T."/>
            <person name="Otillar R.P."/>
            <person name="Strauss J."/>
            <person name="Dupont C."/>
            <person name="Frickenhaus S."/>
            <person name="Maumus F."/>
            <person name="Mcmullan M."/>
            <person name="Sanges R."/>
            <person name="Schmutz J."/>
            <person name="Toseland A."/>
            <person name="Valas R."/>
            <person name="Veluchamy A."/>
            <person name="Ward B.J."/>
            <person name="Allen A."/>
            <person name="Barry K."/>
            <person name="Falciatore A."/>
            <person name="Ferrante M."/>
            <person name="Fortunato A.E."/>
            <person name="Gloeckner G."/>
            <person name="Gruber A."/>
            <person name="Hipkin R."/>
            <person name="Janech M."/>
            <person name="Kroth P."/>
            <person name="Leese F."/>
            <person name="Lindquist E."/>
            <person name="Lyon B.R."/>
            <person name="Martin J."/>
            <person name="Mayer C."/>
            <person name="Parker M."/>
            <person name="Quesneville H."/>
            <person name="Raymond J."/>
            <person name="Uhlig C."/>
            <person name="Valentin K.U."/>
            <person name="Worden A.Z."/>
            <person name="Armbrust E.V."/>
            <person name="Bowler C."/>
            <person name="Green B."/>
            <person name="Moulton V."/>
            <person name="Van Oosterhout C."/>
            <person name="Grigoriev I."/>
        </authorList>
    </citation>
    <scope>NUCLEOTIDE SEQUENCE [LARGE SCALE GENOMIC DNA]</scope>
    <source>
        <strain evidence="10 11">CCMP1102</strain>
    </source>
</reference>
<protein>
    <recommendedName>
        <fullName evidence="7">Non-structural maintenance of chromosomes element 4</fullName>
    </recommendedName>
</protein>
<dbReference type="AlphaFoldDB" id="A0A1E7F946"/>
<evidence type="ECO:0000256" key="6">
    <source>
        <dbReference type="ARBA" id="ARBA00023242"/>
    </source>
</evidence>
<keyword evidence="6 7" id="KW-0539">Nucleus</keyword>
<evidence type="ECO:0000256" key="7">
    <source>
        <dbReference type="RuleBase" id="RU365071"/>
    </source>
</evidence>
<organism evidence="10 11">
    <name type="scientific">Fragilariopsis cylindrus CCMP1102</name>
    <dbReference type="NCBI Taxonomy" id="635003"/>
    <lineage>
        <taxon>Eukaryota</taxon>
        <taxon>Sar</taxon>
        <taxon>Stramenopiles</taxon>
        <taxon>Ochrophyta</taxon>
        <taxon>Bacillariophyta</taxon>
        <taxon>Bacillariophyceae</taxon>
        <taxon>Bacillariophycidae</taxon>
        <taxon>Bacillariales</taxon>
        <taxon>Bacillariaceae</taxon>
        <taxon>Fragilariopsis</taxon>
    </lineage>
</organism>
<dbReference type="Proteomes" id="UP000095751">
    <property type="component" value="Unassembled WGS sequence"/>
</dbReference>
<feature type="compositionally biased region" description="Basic and acidic residues" evidence="8">
    <location>
        <begin position="158"/>
        <end position="180"/>
    </location>
</feature>